<accession>A0ACB9MHN1</accession>
<sequence>MGPLLIGFPLRRSFREVEIIEIAKKRSTTILIGGFISVMVCVFVYPFWAGDDLHNLVLKNIGTLGNFLQGPDATKNQKQNTRAMHKDEQRNRKGFRGIINVNQEMVPPSAAESHISKSKIAAMNLRGMLETGLWEDTNLLEAIPVVTLASLLVDVVSCTEKLAESIKELATLAKFNNVDRKFAPDEQQKLQPADARDNKPPHHVITINLQASSCPE</sequence>
<name>A0ACB9MHN1_BAUVA</name>
<comment type="caution">
    <text evidence="1">The sequence shown here is derived from an EMBL/GenBank/DDBJ whole genome shotgun (WGS) entry which is preliminary data.</text>
</comment>
<proteinExistence type="predicted"/>
<protein>
    <submittedName>
        <fullName evidence="1">Uncharacterized protein</fullName>
    </submittedName>
</protein>
<evidence type="ECO:0000313" key="1">
    <source>
        <dbReference type="EMBL" id="KAI4322475.1"/>
    </source>
</evidence>
<evidence type="ECO:0000313" key="2">
    <source>
        <dbReference type="Proteomes" id="UP000828941"/>
    </source>
</evidence>
<keyword evidence="2" id="KW-1185">Reference proteome</keyword>
<reference evidence="1 2" key="1">
    <citation type="journal article" date="2022" name="DNA Res.">
        <title>Chromosomal-level genome assembly of the orchid tree Bauhinia variegata (Leguminosae; Cercidoideae) supports the allotetraploid origin hypothesis of Bauhinia.</title>
        <authorList>
            <person name="Zhong Y."/>
            <person name="Chen Y."/>
            <person name="Zheng D."/>
            <person name="Pang J."/>
            <person name="Liu Y."/>
            <person name="Luo S."/>
            <person name="Meng S."/>
            <person name="Qian L."/>
            <person name="Wei D."/>
            <person name="Dai S."/>
            <person name="Zhou R."/>
        </authorList>
    </citation>
    <scope>NUCLEOTIDE SEQUENCE [LARGE SCALE GENOMIC DNA]</scope>
    <source>
        <strain evidence="1">BV-YZ2020</strain>
    </source>
</reference>
<organism evidence="1 2">
    <name type="scientific">Bauhinia variegata</name>
    <name type="common">Purple orchid tree</name>
    <name type="synonym">Phanera variegata</name>
    <dbReference type="NCBI Taxonomy" id="167791"/>
    <lineage>
        <taxon>Eukaryota</taxon>
        <taxon>Viridiplantae</taxon>
        <taxon>Streptophyta</taxon>
        <taxon>Embryophyta</taxon>
        <taxon>Tracheophyta</taxon>
        <taxon>Spermatophyta</taxon>
        <taxon>Magnoliopsida</taxon>
        <taxon>eudicotyledons</taxon>
        <taxon>Gunneridae</taxon>
        <taxon>Pentapetalae</taxon>
        <taxon>rosids</taxon>
        <taxon>fabids</taxon>
        <taxon>Fabales</taxon>
        <taxon>Fabaceae</taxon>
        <taxon>Cercidoideae</taxon>
        <taxon>Cercideae</taxon>
        <taxon>Bauhiniinae</taxon>
        <taxon>Bauhinia</taxon>
    </lineage>
</organism>
<dbReference type="Proteomes" id="UP000828941">
    <property type="component" value="Chromosome 9"/>
</dbReference>
<dbReference type="EMBL" id="CM039434">
    <property type="protein sequence ID" value="KAI4322475.1"/>
    <property type="molecule type" value="Genomic_DNA"/>
</dbReference>
<gene>
    <name evidence="1" type="ORF">L6164_022167</name>
</gene>